<dbReference type="OrthoDB" id="5694214at2"/>
<dbReference type="Gene3D" id="1.25.40.390">
    <property type="match status" value="1"/>
</dbReference>
<dbReference type="GO" id="GO:0009279">
    <property type="term" value="C:cell outer membrane"/>
    <property type="evidence" value="ECO:0007669"/>
    <property type="project" value="UniProtKB-SubCell"/>
</dbReference>
<proteinExistence type="inferred from homology"/>
<feature type="domain" description="SusD-like N-terminal" evidence="8">
    <location>
        <begin position="97"/>
        <end position="216"/>
    </location>
</feature>
<dbReference type="InterPro" id="IPR012944">
    <property type="entry name" value="SusD_RagB_dom"/>
</dbReference>
<evidence type="ECO:0000313" key="9">
    <source>
        <dbReference type="EMBL" id="RKR14474.1"/>
    </source>
</evidence>
<evidence type="ECO:0000259" key="7">
    <source>
        <dbReference type="Pfam" id="PF07980"/>
    </source>
</evidence>
<comment type="similarity">
    <text evidence="2">Belongs to the SusD family.</text>
</comment>
<evidence type="ECO:0000256" key="3">
    <source>
        <dbReference type="ARBA" id="ARBA00022729"/>
    </source>
</evidence>
<gene>
    <name evidence="9" type="ORF">CLV91_0551</name>
</gene>
<dbReference type="Pfam" id="PF07980">
    <property type="entry name" value="SusD_RagB"/>
    <property type="match status" value="1"/>
</dbReference>
<protein>
    <submittedName>
        <fullName evidence="9">Putative outer membrane starch-binding protein</fullName>
    </submittedName>
</protein>
<dbReference type="PROSITE" id="PS51257">
    <property type="entry name" value="PROKAR_LIPOPROTEIN"/>
    <property type="match status" value="1"/>
</dbReference>
<accession>A0A495EC63</accession>
<dbReference type="AlphaFoldDB" id="A0A495EC63"/>
<dbReference type="SUPFAM" id="SSF48452">
    <property type="entry name" value="TPR-like"/>
    <property type="match status" value="1"/>
</dbReference>
<dbReference type="InterPro" id="IPR033985">
    <property type="entry name" value="SusD-like_N"/>
</dbReference>
<comment type="subcellular location">
    <subcellularLocation>
        <location evidence="1">Cell outer membrane</location>
    </subcellularLocation>
</comment>
<evidence type="ECO:0000259" key="8">
    <source>
        <dbReference type="Pfam" id="PF14322"/>
    </source>
</evidence>
<dbReference type="InterPro" id="IPR011990">
    <property type="entry name" value="TPR-like_helical_dom_sf"/>
</dbReference>
<evidence type="ECO:0000256" key="2">
    <source>
        <dbReference type="ARBA" id="ARBA00006275"/>
    </source>
</evidence>
<dbReference type="RefSeq" id="WP_121063726.1">
    <property type="nucleotide sequence ID" value="NZ_RBIQ01000007.1"/>
</dbReference>
<feature type="domain" description="RagB/SusD" evidence="7">
    <location>
        <begin position="305"/>
        <end position="610"/>
    </location>
</feature>
<evidence type="ECO:0000256" key="6">
    <source>
        <dbReference type="SAM" id="SignalP"/>
    </source>
</evidence>
<evidence type="ECO:0000313" key="10">
    <source>
        <dbReference type="Proteomes" id="UP000269412"/>
    </source>
</evidence>
<feature type="chain" id="PRO_5019785361" evidence="6">
    <location>
        <begin position="21"/>
        <end position="611"/>
    </location>
</feature>
<evidence type="ECO:0000256" key="1">
    <source>
        <dbReference type="ARBA" id="ARBA00004442"/>
    </source>
</evidence>
<keyword evidence="4" id="KW-0472">Membrane</keyword>
<dbReference type="Pfam" id="PF14322">
    <property type="entry name" value="SusD-like_3"/>
    <property type="match status" value="1"/>
</dbReference>
<keyword evidence="3 6" id="KW-0732">Signal</keyword>
<reference evidence="9 10" key="1">
    <citation type="submission" date="2018-10" db="EMBL/GenBank/DDBJ databases">
        <title>Genomic Encyclopedia of Archaeal and Bacterial Type Strains, Phase II (KMG-II): from individual species to whole genera.</title>
        <authorList>
            <person name="Goeker M."/>
        </authorList>
    </citation>
    <scope>NUCLEOTIDE SEQUENCE [LARGE SCALE GENOMIC DNA]</scope>
    <source>
        <strain evidence="9 10">DSM 25230</strain>
    </source>
</reference>
<organism evidence="9 10">
    <name type="scientific">Maribacter vaceletii</name>
    <dbReference type="NCBI Taxonomy" id="1206816"/>
    <lineage>
        <taxon>Bacteria</taxon>
        <taxon>Pseudomonadati</taxon>
        <taxon>Bacteroidota</taxon>
        <taxon>Flavobacteriia</taxon>
        <taxon>Flavobacteriales</taxon>
        <taxon>Flavobacteriaceae</taxon>
        <taxon>Maribacter</taxon>
    </lineage>
</organism>
<evidence type="ECO:0000256" key="5">
    <source>
        <dbReference type="ARBA" id="ARBA00023237"/>
    </source>
</evidence>
<feature type="signal peptide" evidence="6">
    <location>
        <begin position="1"/>
        <end position="20"/>
    </location>
</feature>
<keyword evidence="10" id="KW-1185">Reference proteome</keyword>
<dbReference type="Proteomes" id="UP000269412">
    <property type="component" value="Unassembled WGS sequence"/>
</dbReference>
<sequence length="611" mass="68003">MKNNSFMCLLTLLFITVSCNDDFTNITPTDGAPESAIWNDPGLAAAAVTNVYENLLTGGFGPEMLSSLTDESVYIHTGSSLNTTTEGRANSSNTGFIAQENQWDYIFVGVRNANLAIKGLQEGDIGDDALKDRLLGEATFLRAFYYHKLVRFYGGVPIIETPFDLDSEFTNPRNTYEECIEFIVKDCDAAFSLLDGESMDGGRATADAALALKARMLMDAASDLHDASIATANSSLLSGFSNYEILGYTSGDQQARWVRAKNAAQAVLDYTTGYKTGLSAPESLEDAKENYISVSLAQNGGEADILWERQFNTEGDEWGGKRIGLFNGPNGYHNWAGNVPIQNLIDAYAMEDGSDFDWDNPTHAAAPYENREPRFYASILYDGADWKPRTDDVASRDPANQVQTGSYEINSGVWPGLDTREGPVEDWNGTRTGYYVRKFINNDPSIVDFQQFQTIPWPFFRYTEAMLNFVETCIETGDEANAIAWLNKVRYRAGLPAISATGEDLVTAYKKERRVELAYEESRYHDIRRWMVADETHGAPVKIINVAGALKAGASVDTYAYDKDNYDYTYTVQDIDPGFENRVWLDKMYYLPIHISQIQADPSLVQNPGYE</sequence>
<evidence type="ECO:0000256" key="4">
    <source>
        <dbReference type="ARBA" id="ARBA00023136"/>
    </source>
</evidence>
<keyword evidence="5" id="KW-0998">Cell outer membrane</keyword>
<comment type="caution">
    <text evidence="9">The sequence shown here is derived from an EMBL/GenBank/DDBJ whole genome shotgun (WGS) entry which is preliminary data.</text>
</comment>
<dbReference type="EMBL" id="RBIQ01000007">
    <property type="protein sequence ID" value="RKR14474.1"/>
    <property type="molecule type" value="Genomic_DNA"/>
</dbReference>
<name>A0A495EC63_9FLAO</name>